<gene>
    <name evidence="3" type="ORF">BKH27_05490</name>
    <name evidence="2" type="ORF">QU665_05695</name>
</gene>
<name>A0A1Q8VZE9_9ACTO</name>
<dbReference type="RefSeq" id="WP_070658646.1">
    <property type="nucleotide sequence ID" value="NZ_JAXBCZ010000001.1"/>
</dbReference>
<dbReference type="Proteomes" id="UP001289581">
    <property type="component" value="Unassembled WGS sequence"/>
</dbReference>
<proteinExistence type="predicted"/>
<evidence type="ECO:0000313" key="3">
    <source>
        <dbReference type="EMBL" id="OLO53896.1"/>
    </source>
</evidence>
<dbReference type="STRING" id="544580.AXE84_10005"/>
<dbReference type="EMBL" id="MSKM01000017">
    <property type="protein sequence ID" value="OLO53896.1"/>
    <property type="molecule type" value="Genomic_DNA"/>
</dbReference>
<feature type="compositionally biased region" description="Basic and acidic residues" evidence="1">
    <location>
        <begin position="1"/>
        <end position="10"/>
    </location>
</feature>
<dbReference type="AlphaFoldDB" id="A0A1Q8VZE9"/>
<evidence type="ECO:0000256" key="1">
    <source>
        <dbReference type="SAM" id="MobiDB-lite"/>
    </source>
</evidence>
<reference evidence="3 4" key="1">
    <citation type="submission" date="2016-12" db="EMBL/GenBank/DDBJ databases">
        <title>Genomic comparison of strains in the 'Actinomyces naeslundii' group.</title>
        <authorList>
            <person name="Mughal S.R."/>
            <person name="Do T."/>
            <person name="Gilbert S.C."/>
            <person name="Witherden E.A."/>
            <person name="Didelot X."/>
            <person name="Beighton D."/>
        </authorList>
    </citation>
    <scope>NUCLEOTIDE SEQUENCE [LARGE SCALE GENOMIC DNA]</scope>
    <source>
        <strain evidence="3 4">MMRCO6-1</strain>
    </source>
</reference>
<keyword evidence="5" id="KW-1185">Reference proteome</keyword>
<evidence type="ECO:0000313" key="5">
    <source>
        <dbReference type="Proteomes" id="UP001289581"/>
    </source>
</evidence>
<sequence>MSGNESRTDVGEESPATADSAHRPAPRPPVPSPPRADVALTAAQGLHDHADELAQIAQMPLEERAAALAAIHEDLAAVLHKAEG</sequence>
<accession>A0A1Q8VZE9</accession>
<feature type="region of interest" description="Disordered" evidence="1">
    <location>
        <begin position="1"/>
        <end position="37"/>
    </location>
</feature>
<dbReference type="EMBL" id="JAXBCZ010000001">
    <property type="protein sequence ID" value="MEA1304564.1"/>
    <property type="molecule type" value="Genomic_DNA"/>
</dbReference>
<dbReference type="Proteomes" id="UP000185772">
    <property type="component" value="Unassembled WGS sequence"/>
</dbReference>
<organism evidence="3 4">
    <name type="scientific">Actinomyces oris</name>
    <dbReference type="NCBI Taxonomy" id="544580"/>
    <lineage>
        <taxon>Bacteria</taxon>
        <taxon>Bacillati</taxon>
        <taxon>Actinomycetota</taxon>
        <taxon>Actinomycetes</taxon>
        <taxon>Actinomycetales</taxon>
        <taxon>Actinomycetaceae</taxon>
        <taxon>Actinomyces</taxon>
    </lineage>
</organism>
<reference evidence="2 5" key="2">
    <citation type="submission" date="2023-06" db="EMBL/GenBank/DDBJ databases">
        <title>Actinomyces orist ORNL 0101 HMT-893 genome.</title>
        <authorList>
            <person name="Johnston C.D."/>
            <person name="Chen T."/>
            <person name="Dewhirst F.E."/>
        </authorList>
    </citation>
    <scope>NUCLEOTIDE SEQUENCE [LARGE SCALE GENOMIC DNA]</scope>
    <source>
        <strain evidence="2 5">ORNL 0101</strain>
    </source>
</reference>
<evidence type="ECO:0000313" key="4">
    <source>
        <dbReference type="Proteomes" id="UP000185772"/>
    </source>
</evidence>
<evidence type="ECO:0000313" key="2">
    <source>
        <dbReference type="EMBL" id="MEA1304564.1"/>
    </source>
</evidence>
<protein>
    <submittedName>
        <fullName evidence="3">Uncharacterized protein</fullName>
    </submittedName>
</protein>
<comment type="caution">
    <text evidence="3">The sequence shown here is derived from an EMBL/GenBank/DDBJ whole genome shotgun (WGS) entry which is preliminary data.</text>
</comment>